<dbReference type="InterPro" id="IPR054722">
    <property type="entry name" value="PolX-like_BBD"/>
</dbReference>
<evidence type="ECO:0000313" key="3">
    <source>
        <dbReference type="EMBL" id="CAF4804686.1"/>
    </source>
</evidence>
<accession>A0A821PGU6</accession>
<evidence type="ECO:0000313" key="2">
    <source>
        <dbReference type="EMBL" id="CAF3634614.1"/>
    </source>
</evidence>
<proteinExistence type="predicted"/>
<dbReference type="EMBL" id="CAJOBS010002286">
    <property type="protein sequence ID" value="CAF4804686.1"/>
    <property type="molecule type" value="Genomic_DNA"/>
</dbReference>
<comment type="caution">
    <text evidence="3">The sequence shown here is derived from an EMBL/GenBank/DDBJ whole genome shotgun (WGS) entry which is preliminary data.</text>
</comment>
<evidence type="ECO:0000313" key="4">
    <source>
        <dbReference type="Proteomes" id="UP000663838"/>
    </source>
</evidence>
<dbReference type="AlphaFoldDB" id="A0A821PGU6"/>
<dbReference type="Proteomes" id="UP000663865">
    <property type="component" value="Unassembled WGS sequence"/>
</dbReference>
<feature type="domain" description="Retrovirus-related Pol polyprotein from transposon TNT 1-94-like beta-barrel" evidence="1">
    <location>
        <begin position="1"/>
        <end position="67"/>
    </location>
</feature>
<dbReference type="EMBL" id="CAJNYV010004017">
    <property type="protein sequence ID" value="CAF3634614.1"/>
    <property type="molecule type" value="Genomic_DNA"/>
</dbReference>
<gene>
    <name evidence="2" type="ORF">KIK155_LOCUS22588</name>
    <name evidence="3" type="ORF">TOA249_LOCUS23589</name>
</gene>
<organism evidence="3 4">
    <name type="scientific">Rotaria socialis</name>
    <dbReference type="NCBI Taxonomy" id="392032"/>
    <lineage>
        <taxon>Eukaryota</taxon>
        <taxon>Metazoa</taxon>
        <taxon>Spiralia</taxon>
        <taxon>Gnathifera</taxon>
        <taxon>Rotifera</taxon>
        <taxon>Eurotatoria</taxon>
        <taxon>Bdelloidea</taxon>
        <taxon>Philodinida</taxon>
        <taxon>Philodinidae</taxon>
        <taxon>Rotaria</taxon>
    </lineage>
</organism>
<dbReference type="Proteomes" id="UP000663838">
    <property type="component" value="Unassembled WGS sequence"/>
</dbReference>
<evidence type="ECO:0000259" key="1">
    <source>
        <dbReference type="Pfam" id="PF22936"/>
    </source>
</evidence>
<dbReference type="Pfam" id="PF22936">
    <property type="entry name" value="Pol_BBD"/>
    <property type="match status" value="1"/>
</dbReference>
<name>A0A821PGU6_9BILA</name>
<protein>
    <recommendedName>
        <fullName evidence="1">Retrovirus-related Pol polyprotein from transposon TNT 1-94-like beta-barrel domain-containing protein</fullName>
    </recommendedName>
</protein>
<sequence>MVNNKKLLRNIKPNLGAIRLADNSKMNVDFSGEITGYMTSDTHKALVTFKNVLFVPSLSDSLFSISAPIDQDILVSFGKQTATIISNKIKDSNAPRNGNLFEYDF</sequence>
<reference evidence="3" key="1">
    <citation type="submission" date="2021-02" db="EMBL/GenBank/DDBJ databases">
        <authorList>
            <person name="Nowell W R."/>
        </authorList>
    </citation>
    <scope>NUCLEOTIDE SEQUENCE</scope>
</reference>